<dbReference type="STRING" id="1348624.GCA_001591545_00808"/>
<dbReference type="AlphaFoldDB" id="A0A2X4VVM5"/>
<reference evidence="4 5" key="1">
    <citation type="submission" date="2018-06" db="EMBL/GenBank/DDBJ databases">
        <authorList>
            <consortium name="Pathogen Informatics"/>
            <person name="Doyle S."/>
        </authorList>
    </citation>
    <scope>NUCLEOTIDE SEQUENCE [LARGE SCALE GENOMIC DNA]</scope>
    <source>
        <strain evidence="4 5">NCTC4824</strain>
    </source>
</reference>
<dbReference type="Proteomes" id="UP000249134">
    <property type="component" value="Chromosome 1"/>
</dbReference>
<evidence type="ECO:0000256" key="2">
    <source>
        <dbReference type="ARBA" id="ARBA00023287"/>
    </source>
</evidence>
<dbReference type="PIRSF" id="PIRSF021292">
    <property type="entry name" value="Competence_ComGD"/>
    <property type="match status" value="1"/>
</dbReference>
<comment type="subcellular location">
    <subcellularLocation>
        <location evidence="1">Cell surface</location>
    </subcellularLocation>
</comment>
<evidence type="ECO:0000256" key="3">
    <source>
        <dbReference type="SAM" id="Phobius"/>
    </source>
</evidence>
<organism evidence="4 5">
    <name type="scientific">Lederbergia lenta</name>
    <name type="common">Bacillus lentus</name>
    <dbReference type="NCBI Taxonomy" id="1467"/>
    <lineage>
        <taxon>Bacteria</taxon>
        <taxon>Bacillati</taxon>
        <taxon>Bacillota</taxon>
        <taxon>Bacilli</taxon>
        <taxon>Bacillales</taxon>
        <taxon>Bacillaceae</taxon>
        <taxon>Lederbergia</taxon>
    </lineage>
</organism>
<gene>
    <name evidence="4" type="primary">comGD</name>
    <name evidence="4" type="ORF">NCTC4824_01729</name>
</gene>
<keyword evidence="3" id="KW-0472">Membrane</keyword>
<dbReference type="InterPro" id="IPR016785">
    <property type="entry name" value="ComGD"/>
</dbReference>
<keyword evidence="3" id="KW-0812">Transmembrane</keyword>
<dbReference type="NCBIfam" id="NF040982">
    <property type="entry name" value="ComGD"/>
    <property type="match status" value="1"/>
</dbReference>
<dbReference type="EMBL" id="LS483476">
    <property type="protein sequence ID" value="SQI56086.1"/>
    <property type="molecule type" value="Genomic_DNA"/>
</dbReference>
<name>A0A2X4VVM5_LEDLE</name>
<keyword evidence="2" id="KW-0178">Competence</keyword>
<keyword evidence="3" id="KW-1133">Transmembrane helix</keyword>
<dbReference type="KEGG" id="blen:NCTC4824_01729"/>
<evidence type="ECO:0000256" key="1">
    <source>
        <dbReference type="ARBA" id="ARBA00004241"/>
    </source>
</evidence>
<dbReference type="InterPro" id="IPR045584">
    <property type="entry name" value="Pilin-like"/>
</dbReference>
<dbReference type="SUPFAM" id="SSF54523">
    <property type="entry name" value="Pili subunits"/>
    <property type="match status" value="1"/>
</dbReference>
<evidence type="ECO:0000313" key="4">
    <source>
        <dbReference type="EMBL" id="SQI56086.1"/>
    </source>
</evidence>
<dbReference type="RefSeq" id="WP_066137456.1">
    <property type="nucleotide sequence ID" value="NZ_CBCSGM010000001.1"/>
</dbReference>
<protein>
    <submittedName>
        <fullName evidence="4">ComG operon protein</fullName>
    </submittedName>
</protein>
<dbReference type="GO" id="GO:0009986">
    <property type="term" value="C:cell surface"/>
    <property type="evidence" value="ECO:0007669"/>
    <property type="project" value="UniProtKB-SubCell"/>
</dbReference>
<feature type="transmembrane region" description="Helical" evidence="3">
    <location>
        <begin position="20"/>
        <end position="42"/>
    </location>
</feature>
<dbReference type="NCBIfam" id="TIGR02532">
    <property type="entry name" value="IV_pilin_GFxxxE"/>
    <property type="match status" value="1"/>
</dbReference>
<accession>A0A2X4VVM5</accession>
<dbReference type="InterPro" id="IPR012902">
    <property type="entry name" value="N_methyl_site"/>
</dbReference>
<evidence type="ECO:0000313" key="5">
    <source>
        <dbReference type="Proteomes" id="UP000249134"/>
    </source>
</evidence>
<proteinExistence type="predicted"/>
<sequence length="151" mass="17508">MSKLLSNYCRREQGFTILELLIVLTILMVILSFSVLSLGNFAETMQKRLFITQLQSDLYYAHAYAIHQKEPILVNFSITENKYQATVISNNKLLFQRKLPISIYLQQSNLTKFTITRDGTVSNFGTILFRVHNESIKLTFYIGRGRFSVQE</sequence>
<keyword evidence="5" id="KW-1185">Reference proteome</keyword>
<dbReference type="GO" id="GO:0030420">
    <property type="term" value="P:establishment of competence for transformation"/>
    <property type="evidence" value="ECO:0007669"/>
    <property type="project" value="UniProtKB-KW"/>
</dbReference>
<dbReference type="Pfam" id="PF07963">
    <property type="entry name" value="N_methyl"/>
    <property type="match status" value="1"/>
</dbReference>